<evidence type="ECO:0000313" key="4">
    <source>
        <dbReference type="EMBL" id="CAG9802542.1"/>
    </source>
</evidence>
<proteinExistence type="predicted"/>
<feature type="domain" description="Coiled-coil" evidence="3">
    <location>
        <begin position="98"/>
        <end position="264"/>
    </location>
</feature>
<dbReference type="AlphaFoldDB" id="A0A9N9WRN7"/>
<evidence type="ECO:0000259" key="3">
    <source>
        <dbReference type="Pfam" id="PF13904"/>
    </source>
</evidence>
<feature type="compositionally biased region" description="Acidic residues" evidence="2">
    <location>
        <begin position="64"/>
        <end position="75"/>
    </location>
</feature>
<gene>
    <name evidence="4" type="ORF">CHIRRI_LOCUS5449</name>
</gene>
<dbReference type="Proteomes" id="UP001153620">
    <property type="component" value="Chromosome 2"/>
</dbReference>
<name>A0A9N9WRN7_9DIPT</name>
<dbReference type="OrthoDB" id="6591885at2759"/>
<accession>A0A9N9WRN7</accession>
<dbReference type="Pfam" id="PF13904">
    <property type="entry name" value="CCDC34"/>
    <property type="match status" value="1"/>
</dbReference>
<feature type="region of interest" description="Disordered" evidence="2">
    <location>
        <begin position="56"/>
        <end position="75"/>
    </location>
</feature>
<evidence type="ECO:0000313" key="5">
    <source>
        <dbReference type="Proteomes" id="UP001153620"/>
    </source>
</evidence>
<dbReference type="InterPro" id="IPR045323">
    <property type="entry name" value="CCDC34"/>
</dbReference>
<dbReference type="PANTHER" id="PTHR23247:SF2">
    <property type="entry name" value="COILED-COIL DOMAIN-CONTAINING PROTEIN 34"/>
    <property type="match status" value="1"/>
</dbReference>
<feature type="coiled-coil region" evidence="1">
    <location>
        <begin position="106"/>
        <end position="142"/>
    </location>
</feature>
<reference evidence="4" key="2">
    <citation type="submission" date="2022-10" db="EMBL/GenBank/DDBJ databases">
        <authorList>
            <consortium name="ENA_rothamsted_submissions"/>
            <consortium name="culmorum"/>
            <person name="King R."/>
        </authorList>
    </citation>
    <scope>NUCLEOTIDE SEQUENCE</scope>
</reference>
<evidence type="ECO:0000256" key="1">
    <source>
        <dbReference type="SAM" id="Coils"/>
    </source>
</evidence>
<reference evidence="4" key="1">
    <citation type="submission" date="2022-01" db="EMBL/GenBank/DDBJ databases">
        <authorList>
            <person name="King R."/>
        </authorList>
    </citation>
    <scope>NUCLEOTIDE SEQUENCE</scope>
</reference>
<keyword evidence="1" id="KW-0175">Coiled coil</keyword>
<evidence type="ECO:0000256" key="2">
    <source>
        <dbReference type="SAM" id="MobiDB-lite"/>
    </source>
</evidence>
<dbReference type="PANTHER" id="PTHR23247">
    <property type="entry name" value="NY-REN-41 ANTIGEN L15 -RELATED"/>
    <property type="match status" value="1"/>
</dbReference>
<dbReference type="EMBL" id="OU895878">
    <property type="protein sequence ID" value="CAG9802542.1"/>
    <property type="molecule type" value="Genomic_DNA"/>
</dbReference>
<dbReference type="InterPro" id="IPR025259">
    <property type="entry name" value="CCDC34/181"/>
</dbReference>
<feature type="coiled-coil region" evidence="1">
    <location>
        <begin position="191"/>
        <end position="218"/>
    </location>
</feature>
<keyword evidence="5" id="KW-1185">Reference proteome</keyword>
<sequence length="269" mass="32017">MACFVEQNGSIFNDDDDLFSDTSTMKCYSYGNSGKIQRYVNSATYVENEIYRSRDFETNSNSGSEEEDPAFEDDNISSYTFKKICRIDMSPEAEAKRREAYDNWLKAVNEREKEKKRRQKERIEAEHKMKLEKEEYKKFKNDEKVKAWNERKRREAEKKICRLNDMKQVTEKKVNEKPKEFKKAIRFEEWVTKKNEEYKALKAQKAEEKIKLKEYSKTRETVSDVVFKKWLKNSKNVAKPVPLNRGLDSLRGSTTKLYVNPTPWKSLEQ</sequence>
<protein>
    <recommendedName>
        <fullName evidence="3">Coiled-coil domain-containing protein</fullName>
    </recommendedName>
</protein>
<organism evidence="4 5">
    <name type="scientific">Chironomus riparius</name>
    <dbReference type="NCBI Taxonomy" id="315576"/>
    <lineage>
        <taxon>Eukaryota</taxon>
        <taxon>Metazoa</taxon>
        <taxon>Ecdysozoa</taxon>
        <taxon>Arthropoda</taxon>
        <taxon>Hexapoda</taxon>
        <taxon>Insecta</taxon>
        <taxon>Pterygota</taxon>
        <taxon>Neoptera</taxon>
        <taxon>Endopterygota</taxon>
        <taxon>Diptera</taxon>
        <taxon>Nematocera</taxon>
        <taxon>Chironomoidea</taxon>
        <taxon>Chironomidae</taxon>
        <taxon>Chironominae</taxon>
        <taxon>Chironomus</taxon>
    </lineage>
</organism>